<comment type="function">
    <text evidence="16 20">Initiates complex N-linked carbohydrate formation. Essential for the conversion of high-mannose to hybrid and complex N-glycans.</text>
</comment>
<keyword evidence="8 20" id="KW-0812">Transmembrane</keyword>
<dbReference type="FunFam" id="3.90.550.10:FF:000055">
    <property type="entry name" value="Alpha-1,3-mannosyl-glycoprotein 2-beta-N-acetylglucosaminyltransferase"/>
    <property type="match status" value="1"/>
</dbReference>
<evidence type="ECO:0000313" key="21">
    <source>
        <dbReference type="EMBL" id="CAE1303970.1"/>
    </source>
</evidence>
<dbReference type="AlphaFoldDB" id="A0A812DKJ6"/>
<evidence type="ECO:0000256" key="19">
    <source>
        <dbReference type="ARBA" id="ARBA00049421"/>
    </source>
</evidence>
<dbReference type="GO" id="GO:0000139">
    <property type="term" value="C:Golgi membrane"/>
    <property type="evidence" value="ECO:0007669"/>
    <property type="project" value="UniProtKB-SubCell"/>
</dbReference>
<evidence type="ECO:0000313" key="22">
    <source>
        <dbReference type="Proteomes" id="UP000597762"/>
    </source>
</evidence>
<keyword evidence="11 20" id="KW-1133">Transmembrane helix</keyword>
<feature type="transmembrane region" description="Helical" evidence="20">
    <location>
        <begin position="341"/>
        <end position="369"/>
    </location>
</feature>
<evidence type="ECO:0000256" key="13">
    <source>
        <dbReference type="ARBA" id="ARBA00023136"/>
    </source>
</evidence>
<dbReference type="PANTHER" id="PTHR10468:SF0">
    <property type="entry name" value="ALPHA-1,3-MANNOSYL-GLYCOPROTEIN 2-BETA-N-ACETYLGLUCOSAMINYLTRANSFERASE"/>
    <property type="match status" value="1"/>
</dbReference>
<evidence type="ECO:0000256" key="9">
    <source>
        <dbReference type="ARBA" id="ARBA00022723"/>
    </source>
</evidence>
<evidence type="ECO:0000256" key="6">
    <source>
        <dbReference type="ARBA" id="ARBA00022676"/>
    </source>
</evidence>
<keyword evidence="22" id="KW-1185">Reference proteome</keyword>
<evidence type="ECO:0000256" key="3">
    <source>
        <dbReference type="ARBA" id="ARBA00004922"/>
    </source>
</evidence>
<dbReference type="FunFam" id="3.10.180.20:FF:000001">
    <property type="entry name" value="alpha-1,3-mannosyl-glycoprotein 2-beta-N-acetylglucosaminyltransferase"/>
    <property type="match status" value="1"/>
</dbReference>
<evidence type="ECO:0000256" key="20">
    <source>
        <dbReference type="RuleBase" id="RU368119"/>
    </source>
</evidence>
<dbReference type="EC" id="2.4.1.101" evidence="17 20"/>
<evidence type="ECO:0000256" key="5">
    <source>
        <dbReference type="ARBA" id="ARBA00022490"/>
    </source>
</evidence>
<organism evidence="21 22">
    <name type="scientific">Acanthosepion pharaonis</name>
    <name type="common">Pharaoh cuttlefish</name>
    <name type="synonym">Sepia pharaonis</name>
    <dbReference type="NCBI Taxonomy" id="158019"/>
    <lineage>
        <taxon>Eukaryota</taxon>
        <taxon>Metazoa</taxon>
        <taxon>Spiralia</taxon>
        <taxon>Lophotrochozoa</taxon>
        <taxon>Mollusca</taxon>
        <taxon>Cephalopoda</taxon>
        <taxon>Coleoidea</taxon>
        <taxon>Decapodiformes</taxon>
        <taxon>Sepiida</taxon>
        <taxon>Sepiina</taxon>
        <taxon>Sepiidae</taxon>
        <taxon>Acanthosepion</taxon>
    </lineage>
</organism>
<keyword evidence="7 21" id="KW-0808">Transferase</keyword>
<feature type="transmembrane region" description="Helical" evidence="20">
    <location>
        <begin position="315"/>
        <end position="335"/>
    </location>
</feature>
<evidence type="ECO:0000256" key="15">
    <source>
        <dbReference type="ARBA" id="ARBA00023211"/>
    </source>
</evidence>
<gene>
    <name evidence="21" type="ORF">SPHA_56665</name>
</gene>
<dbReference type="UniPathway" id="UPA00378"/>
<keyword evidence="9 20" id="KW-0479">Metal-binding</keyword>
<comment type="caution">
    <text evidence="20">Lacks conserved residue(s) required for the propagation of feature annotation.</text>
</comment>
<dbReference type="GO" id="GO:0048471">
    <property type="term" value="C:perinuclear region of cytoplasm"/>
    <property type="evidence" value="ECO:0007669"/>
    <property type="project" value="UniProtKB-SubCell"/>
</dbReference>
<keyword evidence="10 20" id="KW-0735">Signal-anchor</keyword>
<dbReference type="CDD" id="cd02514">
    <property type="entry name" value="GT13_GLCNAC-TI"/>
    <property type="match status" value="1"/>
</dbReference>
<evidence type="ECO:0000256" key="8">
    <source>
        <dbReference type="ARBA" id="ARBA00022692"/>
    </source>
</evidence>
<proteinExistence type="inferred from homology"/>
<dbReference type="EMBL" id="CAHIKZ030003771">
    <property type="protein sequence ID" value="CAE1303970.1"/>
    <property type="molecule type" value="Genomic_DNA"/>
</dbReference>
<dbReference type="Gene3D" id="3.10.180.20">
    <property type="entry name" value="N-Acetylglucosaminyltransferase I, Domain 2"/>
    <property type="match status" value="1"/>
</dbReference>
<keyword evidence="12 20" id="KW-0333">Golgi apparatus</keyword>
<reference evidence="21" key="1">
    <citation type="submission" date="2021-01" db="EMBL/GenBank/DDBJ databases">
        <authorList>
            <person name="Li R."/>
            <person name="Bekaert M."/>
        </authorList>
    </citation>
    <scope>NUCLEOTIDE SEQUENCE</scope>
    <source>
        <strain evidence="21">Farmed</strain>
    </source>
</reference>
<dbReference type="InterPro" id="IPR029044">
    <property type="entry name" value="Nucleotide-diphossugar_trans"/>
</dbReference>
<dbReference type="Proteomes" id="UP000597762">
    <property type="component" value="Unassembled WGS sequence"/>
</dbReference>
<dbReference type="GO" id="GO:0030145">
    <property type="term" value="F:manganese ion binding"/>
    <property type="evidence" value="ECO:0007669"/>
    <property type="project" value="UniProtKB-UniRule"/>
</dbReference>
<dbReference type="Gene3D" id="3.90.550.10">
    <property type="entry name" value="Spore Coat Polysaccharide Biosynthesis Protein SpsA, Chain A"/>
    <property type="match status" value="1"/>
</dbReference>
<dbReference type="PANTHER" id="PTHR10468">
    <property type="entry name" value="PROTEIN O-LINKED-MANNOSE BETA-1,2-N-ACETYLGLUCOSAMINYLTRANSFERASE 1/ALPHA-1,3-MANNOSYL-GLYCOPROTEIN 2-BETA-N-ACETYLGLUCOSAMINYLTRANSFERASE"/>
    <property type="match status" value="1"/>
</dbReference>
<comment type="pathway">
    <text evidence="3 20">Protein modification; protein glycosylation.</text>
</comment>
<evidence type="ECO:0000256" key="11">
    <source>
        <dbReference type="ARBA" id="ARBA00022989"/>
    </source>
</evidence>
<evidence type="ECO:0000256" key="10">
    <source>
        <dbReference type="ARBA" id="ARBA00022968"/>
    </source>
</evidence>
<accession>A0A812DKJ6</accession>
<dbReference type="GO" id="GO:0003827">
    <property type="term" value="F:alpha-1,3-mannosylglycoprotein 2-beta-N-acetylglucosaminyltransferase activity"/>
    <property type="evidence" value="ECO:0007669"/>
    <property type="project" value="UniProtKB-UniRule"/>
</dbReference>
<comment type="subcellular location">
    <subcellularLocation>
        <location evidence="2">Cytoplasm</location>
        <location evidence="2">Perinuclear region</location>
    </subcellularLocation>
    <subcellularLocation>
        <location evidence="1 20">Golgi apparatus membrane</location>
        <topology evidence="1 20">Single-pass type II membrane protein</topology>
    </subcellularLocation>
</comment>
<evidence type="ECO:0000256" key="2">
    <source>
        <dbReference type="ARBA" id="ARBA00004556"/>
    </source>
</evidence>
<keyword evidence="5" id="KW-0963">Cytoplasm</keyword>
<name>A0A812DKJ6_ACAPH</name>
<keyword evidence="15 20" id="KW-0464">Manganese</keyword>
<keyword evidence="13 20" id="KW-0472">Membrane</keyword>
<comment type="caution">
    <text evidence="21">The sequence shown here is derived from an EMBL/GenBank/DDBJ whole genome shotgun (WGS) entry which is preliminary data.</text>
</comment>
<dbReference type="SUPFAM" id="SSF53448">
    <property type="entry name" value="Nucleotide-diphospho-sugar transferases"/>
    <property type="match status" value="1"/>
</dbReference>
<evidence type="ECO:0000256" key="1">
    <source>
        <dbReference type="ARBA" id="ARBA00004323"/>
    </source>
</evidence>
<evidence type="ECO:0000256" key="18">
    <source>
        <dbReference type="ARBA" id="ARBA00041712"/>
    </source>
</evidence>
<comment type="catalytic activity">
    <reaction evidence="19 20">
        <text>N(4)-(alpha-D-Man-(1-&gt;3)-[alpha-D-Man-(1-&gt;3)-[alpha-D-Man-(1-&gt;6)]-alpha-D-Man-(1-&gt;6)]-beta-D-Man-(1-&gt;4)-beta-D-GlcNAc-(1-&gt;4)-beta-D-GlcNAc)-L-asparaginyl-[protein] (N-glucan mannose isomer 5A1,2) + UDP-N-acetyl-alpha-D-glucosamine = N(4)-{beta-D-GlcNAc-(1-&gt;2)-alpha-D-Man-(1-&gt;3)-[alpha-D-Man-(1-&gt;3)-[alpha-D-Man-(1-&gt;6)]-alpha-D-Man-(1-&gt;6)]-beta-D-Man-(1-&gt;4)-beta-D-GlcNAc-(1-&gt;4)-beta-D-GlcNAc}-L-asparaginyl-[protein] + UDP + H(+)</text>
        <dbReference type="Rhea" id="RHEA:11456"/>
        <dbReference type="Rhea" id="RHEA-COMP:14367"/>
        <dbReference type="Rhea" id="RHEA-COMP:14368"/>
        <dbReference type="ChEBI" id="CHEBI:15378"/>
        <dbReference type="ChEBI" id="CHEBI:57705"/>
        <dbReference type="ChEBI" id="CHEBI:58223"/>
        <dbReference type="ChEBI" id="CHEBI:59087"/>
        <dbReference type="ChEBI" id="CHEBI:60625"/>
        <dbReference type="EC" id="2.4.1.101"/>
    </reaction>
</comment>
<sequence>MENDIHQQLRENEKLLEQLQQYRKISGPNNPPNNEGADANNENDGVVIRNLNLPKVKNSDDTVLPVLMIACDRVQVSRSLEQLIKYRKDQQKFPIIVSQDCGHEKTSKTIDRYKDQVTHIKHPDLSDISLPWPQTKFQGYYKVARHYRWALNQVFRKLNFSAVIIVEDDLDISPDFFEYFAATYPILKADPVLWCVSAWNDNGKAGMVSDDAELLYRTDFFPGLGWMMEQKTWLELEPKWPKTFWDDWMRHPEQRKNRVCIRPEICRTSTFGKQGVSKGQFFEKHLKYIKLNTMYVPFTKKDLSYLLKDTTLSIYLYKFLHIYLSIYLSQALQYLSIYLSIYLRLFIIYLSIYPIIVRYYFVCFFFHFLQERYDVAFVKQIYSCILVTATDVVNGVGKKEKCLRVQYSSKEEFKTFAKQLGTMDDLKAGVPRGGYRGVVSIMYQGRRVYLAPPETWSGYDPTWN</sequence>
<evidence type="ECO:0000256" key="7">
    <source>
        <dbReference type="ARBA" id="ARBA00022679"/>
    </source>
</evidence>
<comment type="cofactor">
    <cofactor evidence="20">
        <name>Mn(2+)</name>
        <dbReference type="ChEBI" id="CHEBI:29035"/>
    </cofactor>
    <text evidence="20">The cofactor is mostly bound to the substrate.</text>
</comment>
<evidence type="ECO:0000256" key="14">
    <source>
        <dbReference type="ARBA" id="ARBA00023157"/>
    </source>
</evidence>
<keyword evidence="6 20" id="KW-0328">Glycosyltransferase</keyword>
<protein>
    <recommendedName>
        <fullName evidence="17 20">Alpha-1,3-mannosyl-glycoprotein 2-beta-N-acetylglucosaminyltransferase</fullName>
        <shortName evidence="20">GNT-I</shortName>
        <shortName evidence="20">GlcNAc-T I</shortName>
        <ecNumber evidence="17 20">2.4.1.101</ecNumber>
    </recommendedName>
    <alternativeName>
        <fullName evidence="18 20">N-glycosyl-oligosaccharide-glycoprotein N-acetylglucosaminyltransferase I</fullName>
    </alternativeName>
</protein>
<evidence type="ECO:0000256" key="4">
    <source>
        <dbReference type="ARBA" id="ARBA00006492"/>
    </source>
</evidence>
<dbReference type="OrthoDB" id="440755at2759"/>
<dbReference type="InterPro" id="IPR004139">
    <property type="entry name" value="Glyco_trans_13"/>
</dbReference>
<dbReference type="Pfam" id="PF03071">
    <property type="entry name" value="GNT-I"/>
    <property type="match status" value="2"/>
</dbReference>
<keyword evidence="14" id="KW-1015">Disulfide bond</keyword>
<evidence type="ECO:0000256" key="17">
    <source>
        <dbReference type="ARBA" id="ARBA00038949"/>
    </source>
</evidence>
<evidence type="ECO:0000256" key="16">
    <source>
        <dbReference type="ARBA" id="ARBA00037706"/>
    </source>
</evidence>
<comment type="similarity">
    <text evidence="4 20">Belongs to the glycosyltransferase 13 family.</text>
</comment>
<dbReference type="GO" id="GO:0006487">
    <property type="term" value="P:protein N-linked glycosylation"/>
    <property type="evidence" value="ECO:0007669"/>
    <property type="project" value="TreeGrafter"/>
</dbReference>
<dbReference type="InterPro" id="IPR052261">
    <property type="entry name" value="Glycosyltransferase_13"/>
</dbReference>
<evidence type="ECO:0000256" key="12">
    <source>
        <dbReference type="ARBA" id="ARBA00023034"/>
    </source>
</evidence>